<evidence type="ECO:0000313" key="2">
    <source>
        <dbReference type="Proteomes" id="UP000283269"/>
    </source>
</evidence>
<protein>
    <submittedName>
        <fullName evidence="1">Uncharacterized protein</fullName>
    </submittedName>
</protein>
<gene>
    <name evidence="1" type="ORF">CVT25_000255</name>
</gene>
<name>A0A409XM46_PSICY</name>
<organism evidence="1 2">
    <name type="scientific">Psilocybe cyanescens</name>
    <dbReference type="NCBI Taxonomy" id="93625"/>
    <lineage>
        <taxon>Eukaryota</taxon>
        <taxon>Fungi</taxon>
        <taxon>Dikarya</taxon>
        <taxon>Basidiomycota</taxon>
        <taxon>Agaricomycotina</taxon>
        <taxon>Agaricomycetes</taxon>
        <taxon>Agaricomycetidae</taxon>
        <taxon>Agaricales</taxon>
        <taxon>Agaricineae</taxon>
        <taxon>Strophariaceae</taxon>
        <taxon>Psilocybe</taxon>
    </lineage>
</organism>
<accession>A0A409XM46</accession>
<evidence type="ECO:0000313" key="1">
    <source>
        <dbReference type="EMBL" id="PPQ91821.1"/>
    </source>
</evidence>
<dbReference type="InParanoid" id="A0A409XM46"/>
<reference evidence="1 2" key="1">
    <citation type="journal article" date="2018" name="Evol. Lett.">
        <title>Horizontal gene cluster transfer increased hallucinogenic mushroom diversity.</title>
        <authorList>
            <person name="Reynolds H.T."/>
            <person name="Vijayakumar V."/>
            <person name="Gluck-Thaler E."/>
            <person name="Korotkin H.B."/>
            <person name="Matheny P.B."/>
            <person name="Slot J.C."/>
        </authorList>
    </citation>
    <scope>NUCLEOTIDE SEQUENCE [LARGE SCALE GENOMIC DNA]</scope>
    <source>
        <strain evidence="1 2">2631</strain>
    </source>
</reference>
<dbReference type="EMBL" id="NHYD01001240">
    <property type="protein sequence ID" value="PPQ91821.1"/>
    <property type="molecule type" value="Genomic_DNA"/>
</dbReference>
<dbReference type="Proteomes" id="UP000283269">
    <property type="component" value="Unassembled WGS sequence"/>
</dbReference>
<sequence length="215" mass="22324">MVYVVWACVYEGDKGEGNSAAGAMTPDVESPHSALNAQPGDCDCDFCCGGVVCADNDNDAPAVEASGTPIFNLEGEPTGDGKECNGGTDSSNGFFLVFAVFTVDNSDKAGFSAGTASSFKLDDSADIAQDMAFARMIPPPNRASASSTDKSRVFEPNVGVPQCELASSIISISSLSLSLALHLCCRSNLFSFSIPVYSTSSSTLTPLKRENKSPS</sequence>
<comment type="caution">
    <text evidence="1">The sequence shown here is derived from an EMBL/GenBank/DDBJ whole genome shotgun (WGS) entry which is preliminary data.</text>
</comment>
<keyword evidence="2" id="KW-1185">Reference proteome</keyword>
<proteinExistence type="predicted"/>
<dbReference type="AlphaFoldDB" id="A0A409XM46"/>